<evidence type="ECO:0000313" key="3">
    <source>
        <dbReference type="Proteomes" id="UP000070444"/>
    </source>
</evidence>
<dbReference type="EMBL" id="KQ964752">
    <property type="protein sequence ID" value="KXN66223.1"/>
    <property type="molecule type" value="Genomic_DNA"/>
</dbReference>
<dbReference type="Proteomes" id="UP000070444">
    <property type="component" value="Unassembled WGS sequence"/>
</dbReference>
<keyword evidence="1" id="KW-1133">Transmembrane helix</keyword>
<feature type="transmembrane region" description="Helical" evidence="1">
    <location>
        <begin position="220"/>
        <end position="238"/>
    </location>
</feature>
<keyword evidence="1" id="KW-0812">Transmembrane</keyword>
<sequence>MDYSLIDHPSNMAYDPVQMDIDAGIYKDILLVECFFVGLIGVILTGMLLSVLIKKFRKEYHVDTMLCSVVSALDFQICVGLIFRSIFCKWPYNLIVYHPWLCALGKRYERCLLIVFGINLHNYIWIGVIVIWVGYPIVHMIVMAFQNTIVFSQIGIYCTVSPNTPGFYTIHILSGMSIVAFFTVLFSYSAIIVSRYKAGIRAQRELNIDYKIARRQSIKTILRSLIIMLLYIIGYGGKLLSFSYETFTGRKRPWVLDYIATACIICNSLVNDLLILYFNTAVREEFFILLFRFYDYLIACNPMKMTLTSKSNISNNSGGRGKLEVLSEEDDELKLDINKPSDKEAL</sequence>
<dbReference type="AlphaFoldDB" id="A0A137NTV4"/>
<keyword evidence="3" id="KW-1185">Reference proteome</keyword>
<keyword evidence="1" id="KW-0472">Membrane</keyword>
<organism evidence="2 3">
    <name type="scientific">Conidiobolus coronatus (strain ATCC 28846 / CBS 209.66 / NRRL 28638)</name>
    <name type="common">Delacroixia coronata</name>
    <dbReference type="NCBI Taxonomy" id="796925"/>
    <lineage>
        <taxon>Eukaryota</taxon>
        <taxon>Fungi</taxon>
        <taxon>Fungi incertae sedis</taxon>
        <taxon>Zoopagomycota</taxon>
        <taxon>Entomophthoromycotina</taxon>
        <taxon>Entomophthoromycetes</taxon>
        <taxon>Entomophthorales</taxon>
        <taxon>Ancylistaceae</taxon>
        <taxon>Conidiobolus</taxon>
    </lineage>
</organism>
<feature type="transmembrane region" description="Helical" evidence="1">
    <location>
        <begin position="168"/>
        <end position="194"/>
    </location>
</feature>
<proteinExistence type="predicted"/>
<dbReference type="SUPFAM" id="SSF81321">
    <property type="entry name" value="Family A G protein-coupled receptor-like"/>
    <property type="match status" value="1"/>
</dbReference>
<gene>
    <name evidence="2" type="ORF">CONCODRAFT_168553</name>
</gene>
<evidence type="ECO:0000256" key="1">
    <source>
        <dbReference type="SAM" id="Phobius"/>
    </source>
</evidence>
<protein>
    <recommendedName>
        <fullName evidence="4">G-protein coupled receptors family 1 profile domain-containing protein</fullName>
    </recommendedName>
</protein>
<name>A0A137NTV4_CONC2</name>
<reference evidence="2 3" key="1">
    <citation type="journal article" date="2015" name="Genome Biol. Evol.">
        <title>Phylogenomic analyses indicate that early fungi evolved digesting cell walls of algal ancestors of land plants.</title>
        <authorList>
            <person name="Chang Y."/>
            <person name="Wang S."/>
            <person name="Sekimoto S."/>
            <person name="Aerts A.L."/>
            <person name="Choi C."/>
            <person name="Clum A."/>
            <person name="LaButti K.M."/>
            <person name="Lindquist E.A."/>
            <person name="Yee Ngan C."/>
            <person name="Ohm R.A."/>
            <person name="Salamov A.A."/>
            <person name="Grigoriev I.V."/>
            <person name="Spatafora J.W."/>
            <person name="Berbee M.L."/>
        </authorList>
    </citation>
    <scope>NUCLEOTIDE SEQUENCE [LARGE SCALE GENOMIC DNA]</scope>
    <source>
        <strain evidence="2 3">NRRL 28638</strain>
    </source>
</reference>
<dbReference type="Gene3D" id="1.20.1070.10">
    <property type="entry name" value="Rhodopsin 7-helix transmembrane proteins"/>
    <property type="match status" value="1"/>
</dbReference>
<dbReference type="OrthoDB" id="5950040at2759"/>
<evidence type="ECO:0008006" key="4">
    <source>
        <dbReference type="Google" id="ProtNLM"/>
    </source>
</evidence>
<accession>A0A137NTV4</accession>
<feature type="transmembrane region" description="Helical" evidence="1">
    <location>
        <begin position="258"/>
        <end position="278"/>
    </location>
</feature>
<feature type="transmembrane region" description="Helical" evidence="1">
    <location>
        <begin position="112"/>
        <end position="133"/>
    </location>
</feature>
<evidence type="ECO:0000313" key="2">
    <source>
        <dbReference type="EMBL" id="KXN66223.1"/>
    </source>
</evidence>
<feature type="transmembrane region" description="Helical" evidence="1">
    <location>
        <begin position="29"/>
        <end position="53"/>
    </location>
</feature>